<proteinExistence type="predicted"/>
<dbReference type="AlphaFoldDB" id="A0AAI8FQS4"/>
<evidence type="ECO:0000313" key="3">
    <source>
        <dbReference type="EMBL" id="AIO69275.1"/>
    </source>
</evidence>
<accession>A0AAI8FQS4</accession>
<dbReference type="PANTHER" id="PTHR33803:SF3">
    <property type="entry name" value="BLL1974 PROTEIN"/>
    <property type="match status" value="1"/>
</dbReference>
<gene>
    <name evidence="3" type="ORF">DM82_5628</name>
</gene>
<name>A0AAI8FQS4_9BURK</name>
<evidence type="ECO:0000256" key="1">
    <source>
        <dbReference type="SAM" id="MobiDB-lite"/>
    </source>
</evidence>
<feature type="domain" description="Transposase InsH N-terminal" evidence="2">
    <location>
        <begin position="42"/>
        <end position="108"/>
    </location>
</feature>
<dbReference type="Proteomes" id="UP000029424">
    <property type="component" value="Chromosome 2"/>
</dbReference>
<organism evidence="3 4">
    <name type="scientific">Burkholderia oklahomensis</name>
    <dbReference type="NCBI Taxonomy" id="342113"/>
    <lineage>
        <taxon>Bacteria</taxon>
        <taxon>Pseudomonadati</taxon>
        <taxon>Pseudomonadota</taxon>
        <taxon>Betaproteobacteria</taxon>
        <taxon>Burkholderiales</taxon>
        <taxon>Burkholderiaceae</taxon>
        <taxon>Burkholderia</taxon>
        <taxon>pseudomallei group</taxon>
    </lineage>
</organism>
<dbReference type="KEGG" id="bok:DM82_5628"/>
<dbReference type="Pfam" id="PF05598">
    <property type="entry name" value="DUF772"/>
    <property type="match status" value="1"/>
</dbReference>
<feature type="region of interest" description="Disordered" evidence="1">
    <location>
        <begin position="96"/>
        <end position="123"/>
    </location>
</feature>
<evidence type="ECO:0000259" key="2">
    <source>
        <dbReference type="Pfam" id="PF05598"/>
    </source>
</evidence>
<dbReference type="PANTHER" id="PTHR33803">
    <property type="entry name" value="IS1478 TRANSPOSASE"/>
    <property type="match status" value="1"/>
</dbReference>
<dbReference type="EMBL" id="CP008727">
    <property type="protein sequence ID" value="AIO69275.1"/>
    <property type="molecule type" value="Genomic_DNA"/>
</dbReference>
<dbReference type="InterPro" id="IPR008490">
    <property type="entry name" value="Transposase_InsH_N"/>
</dbReference>
<keyword evidence="4" id="KW-1185">Reference proteome</keyword>
<evidence type="ECO:0000313" key="4">
    <source>
        <dbReference type="Proteomes" id="UP000029424"/>
    </source>
</evidence>
<sequence>MGLKTPVPKGDFFRQPLRASRSTWSIRWCGWPGWEWLNHELRVARGRPPASPRLIAGLLYLQHAFDLSGEHAVWQWLENSYWRLFTGQTYLQTKPPVGRSSLTRRRKRLGEAGDEEFSGRDDRSGQACDVIKASSRVIVETTATEKSIEYPMDSHLLERRRDQLVKTATQHGPKPRQNYDREAPRLTNQIGRYAHAKQYKRMKNALRTLLSHAGRVMRDVERPPTSSTHLGPRPISALHIEQSFHESSRTPSKFYASCFHFLPRMSISSFSLYGRTKWI</sequence>
<protein>
    <recommendedName>
        <fullName evidence="2">Transposase InsH N-terminal domain-containing protein</fullName>
    </recommendedName>
</protein>
<reference evidence="3 4" key="1">
    <citation type="submission" date="2014-06" db="EMBL/GenBank/DDBJ databases">
        <authorList>
            <person name="Bishop-Lilly K.A."/>
            <person name="Broomall S.M."/>
            <person name="Chain P.S."/>
            <person name="Chertkov O."/>
            <person name="Coyne S.R."/>
            <person name="Daligault H.E."/>
            <person name="Davenport K.W."/>
            <person name="Erkkila T."/>
            <person name="Frey K.G."/>
            <person name="Gibbons H.S."/>
            <person name="Gu W."/>
            <person name="Jaissle J."/>
            <person name="Johnson S.L."/>
            <person name="Koroleva G.I."/>
            <person name="Ladner J.T."/>
            <person name="Lo C.-C."/>
            <person name="Minogue T.D."/>
            <person name="Munk C."/>
            <person name="Palacios G.F."/>
            <person name="Redden C.L."/>
            <person name="Rosenzweig C.N."/>
            <person name="Scholz M.B."/>
            <person name="Teshima H."/>
            <person name="Xu Y."/>
        </authorList>
    </citation>
    <scope>NUCLEOTIDE SEQUENCE [LARGE SCALE GENOMIC DNA]</scope>
    <source>
        <strain evidence="3 4">EO147</strain>
    </source>
</reference>